<evidence type="ECO:0000256" key="1">
    <source>
        <dbReference type="SAM" id="MobiDB-lite"/>
    </source>
</evidence>
<feature type="non-terminal residue" evidence="2">
    <location>
        <position position="53"/>
    </location>
</feature>
<feature type="compositionally biased region" description="Gly residues" evidence="1">
    <location>
        <begin position="30"/>
        <end position="41"/>
    </location>
</feature>
<dbReference type="EMBL" id="JASSZA010000005">
    <property type="protein sequence ID" value="KAK2112600.1"/>
    <property type="molecule type" value="Genomic_DNA"/>
</dbReference>
<comment type="caution">
    <text evidence="2">The sequence shown here is derived from an EMBL/GenBank/DDBJ whole genome shotgun (WGS) entry which is preliminary data.</text>
</comment>
<proteinExistence type="predicted"/>
<accession>A0ABQ9VTT7</accession>
<gene>
    <name evidence="2" type="ORF">P7K49_012347</name>
</gene>
<feature type="region of interest" description="Disordered" evidence="1">
    <location>
        <begin position="1"/>
        <end position="53"/>
    </location>
</feature>
<evidence type="ECO:0000313" key="3">
    <source>
        <dbReference type="Proteomes" id="UP001266305"/>
    </source>
</evidence>
<protein>
    <submittedName>
        <fullName evidence="2">Uncharacterized protein</fullName>
    </submittedName>
</protein>
<reference evidence="2 3" key="1">
    <citation type="submission" date="2023-05" db="EMBL/GenBank/DDBJ databases">
        <title>B98-5 Cell Line De Novo Hybrid Assembly: An Optical Mapping Approach.</title>
        <authorList>
            <person name="Kananen K."/>
            <person name="Auerbach J.A."/>
            <person name="Kautto E."/>
            <person name="Blachly J.S."/>
        </authorList>
    </citation>
    <scope>NUCLEOTIDE SEQUENCE [LARGE SCALE GENOMIC DNA]</scope>
    <source>
        <strain evidence="2">B95-8</strain>
        <tissue evidence="2">Cell line</tissue>
    </source>
</reference>
<name>A0ABQ9VTT7_SAGOE</name>
<sequence length="53" mass="5009">RARERGRLSWGGACSASAGGRAGRGRVEGGEVGGAEGGAGQGCCCGGVSRGSQ</sequence>
<evidence type="ECO:0000313" key="2">
    <source>
        <dbReference type="EMBL" id="KAK2112600.1"/>
    </source>
</evidence>
<feature type="non-terminal residue" evidence="2">
    <location>
        <position position="1"/>
    </location>
</feature>
<organism evidence="2 3">
    <name type="scientific">Saguinus oedipus</name>
    <name type="common">Cotton-top tamarin</name>
    <name type="synonym">Oedipomidas oedipus</name>
    <dbReference type="NCBI Taxonomy" id="9490"/>
    <lineage>
        <taxon>Eukaryota</taxon>
        <taxon>Metazoa</taxon>
        <taxon>Chordata</taxon>
        <taxon>Craniata</taxon>
        <taxon>Vertebrata</taxon>
        <taxon>Euteleostomi</taxon>
        <taxon>Mammalia</taxon>
        <taxon>Eutheria</taxon>
        <taxon>Euarchontoglires</taxon>
        <taxon>Primates</taxon>
        <taxon>Haplorrhini</taxon>
        <taxon>Platyrrhini</taxon>
        <taxon>Cebidae</taxon>
        <taxon>Callitrichinae</taxon>
        <taxon>Saguinus</taxon>
    </lineage>
</organism>
<dbReference type="Proteomes" id="UP001266305">
    <property type="component" value="Unassembled WGS sequence"/>
</dbReference>
<keyword evidence="3" id="KW-1185">Reference proteome</keyword>